<gene>
    <name evidence="4" type="ORF">C3942_08175</name>
</gene>
<dbReference type="EMBL" id="PSNW01000003">
    <property type="protein sequence ID" value="PPE74724.1"/>
    <property type="molecule type" value="Genomic_DNA"/>
</dbReference>
<protein>
    <recommendedName>
        <fullName evidence="3">Photosynthesis system II assembly factor Ycf48/Hcf136-like domain-containing protein</fullName>
    </recommendedName>
</protein>
<organism evidence="4 5">
    <name type="scientific">Solimonas fluminis</name>
    <dbReference type="NCBI Taxonomy" id="2086571"/>
    <lineage>
        <taxon>Bacteria</taxon>
        <taxon>Pseudomonadati</taxon>
        <taxon>Pseudomonadota</taxon>
        <taxon>Gammaproteobacteria</taxon>
        <taxon>Nevskiales</taxon>
        <taxon>Nevskiaceae</taxon>
        <taxon>Solimonas</taxon>
    </lineage>
</organism>
<dbReference type="SUPFAM" id="SSF110296">
    <property type="entry name" value="Oligoxyloglucan reducing end-specific cellobiohydrolase"/>
    <property type="match status" value="1"/>
</dbReference>
<feature type="domain" description="Photosynthesis system II assembly factor Ycf48/Hcf136-like" evidence="3">
    <location>
        <begin position="41"/>
        <end position="91"/>
    </location>
</feature>
<dbReference type="GO" id="GO:0009523">
    <property type="term" value="C:photosystem II"/>
    <property type="evidence" value="ECO:0007669"/>
    <property type="project" value="UniProtKB-KW"/>
</dbReference>
<dbReference type="Proteomes" id="UP000238220">
    <property type="component" value="Unassembled WGS sequence"/>
</dbReference>
<sequence>MKPRPSELMPLASRSMLLDVANTGKRLVAVGDRGHVLVSANGKDWSQVQVPVRSALTAVTFADADNGWAVGHDAVILHTKDGGKTWALQNFQPQLEKPLLDVIFLDTSRGFAVGAYGLFYETSDGGQNWTEVQSPIRADELHFNSISRLNNGDLLIAGEQGTLALSNDGGATWNKLVAPYESSLFGAVAVGEKGAALFGLRGNVYVSSDPASGNWTKVDTGTVASMFGGTSLPGGGVAMVGLNGAVLLIDGNGGNVRSLRTDAGTPLSGVIVATDASLLAVGESGVQRVKLQ</sequence>
<dbReference type="GO" id="GO:0015979">
    <property type="term" value="P:photosynthesis"/>
    <property type="evidence" value="ECO:0007669"/>
    <property type="project" value="UniProtKB-KW"/>
</dbReference>
<evidence type="ECO:0000256" key="1">
    <source>
        <dbReference type="ARBA" id="ARBA00022531"/>
    </source>
</evidence>
<dbReference type="PANTHER" id="PTHR47199:SF2">
    <property type="entry name" value="PHOTOSYSTEM II STABILITY_ASSEMBLY FACTOR HCF136, CHLOROPLASTIC"/>
    <property type="match status" value="1"/>
</dbReference>
<keyword evidence="5" id="KW-1185">Reference proteome</keyword>
<comment type="caution">
    <text evidence="4">The sequence shown here is derived from an EMBL/GenBank/DDBJ whole genome shotgun (WGS) entry which is preliminary data.</text>
</comment>
<dbReference type="PANTHER" id="PTHR47199">
    <property type="entry name" value="PHOTOSYSTEM II STABILITY/ASSEMBLY FACTOR HCF136, CHLOROPLASTIC"/>
    <property type="match status" value="1"/>
</dbReference>
<dbReference type="CDD" id="cd15482">
    <property type="entry name" value="Sialidase_non-viral"/>
    <property type="match status" value="1"/>
</dbReference>
<keyword evidence="2" id="KW-0604">Photosystem II</keyword>
<evidence type="ECO:0000259" key="3">
    <source>
        <dbReference type="Pfam" id="PF14870"/>
    </source>
</evidence>
<proteinExistence type="predicted"/>
<dbReference type="InterPro" id="IPR028203">
    <property type="entry name" value="PSII_CF48-like_dom"/>
</dbReference>
<dbReference type="Pfam" id="PF14870">
    <property type="entry name" value="PSII_BNR"/>
    <property type="match status" value="2"/>
</dbReference>
<reference evidence="4 5" key="1">
    <citation type="submission" date="2018-02" db="EMBL/GenBank/DDBJ databases">
        <title>Genome sequencing of Solimonas sp. HR-BB.</title>
        <authorList>
            <person name="Lee Y."/>
            <person name="Jeon C.O."/>
        </authorList>
    </citation>
    <scope>NUCLEOTIDE SEQUENCE [LARGE SCALE GENOMIC DNA]</scope>
    <source>
        <strain evidence="4 5">HR-BB</strain>
    </source>
</reference>
<dbReference type="InterPro" id="IPR015943">
    <property type="entry name" value="WD40/YVTN_repeat-like_dom_sf"/>
</dbReference>
<dbReference type="AlphaFoldDB" id="A0A2S5TIB0"/>
<keyword evidence="1" id="KW-0602">Photosynthesis</keyword>
<evidence type="ECO:0000313" key="4">
    <source>
        <dbReference type="EMBL" id="PPE74724.1"/>
    </source>
</evidence>
<name>A0A2S5TIB0_9GAMM</name>
<evidence type="ECO:0000313" key="5">
    <source>
        <dbReference type="Proteomes" id="UP000238220"/>
    </source>
</evidence>
<feature type="domain" description="Photosynthesis system II assembly factor Ycf48/Hcf136-like" evidence="3">
    <location>
        <begin position="93"/>
        <end position="226"/>
    </location>
</feature>
<dbReference type="Gene3D" id="2.130.10.10">
    <property type="entry name" value="YVTN repeat-like/Quinoprotein amine dehydrogenase"/>
    <property type="match status" value="1"/>
</dbReference>
<evidence type="ECO:0000256" key="2">
    <source>
        <dbReference type="ARBA" id="ARBA00023276"/>
    </source>
</evidence>
<accession>A0A2S5TIB0</accession>